<evidence type="ECO:0000313" key="1">
    <source>
        <dbReference type="EMBL" id="PTQ75081.1"/>
    </source>
</evidence>
<dbReference type="EMBL" id="QAOI01000025">
    <property type="protein sequence ID" value="PTQ75081.1"/>
    <property type="molecule type" value="Genomic_DNA"/>
</dbReference>
<reference evidence="2" key="2">
    <citation type="submission" date="2016-10" db="EMBL/GenBank/DDBJ databases">
        <authorList>
            <person name="de Groot N.N."/>
        </authorList>
    </citation>
    <scope>NUCLEOTIDE SEQUENCE [LARGE SCALE GENOMIC DNA]</scope>
    <source>
        <strain evidence="2">Nm76</strain>
    </source>
</reference>
<dbReference type="AlphaFoldDB" id="A0A1H8RIY3"/>
<protein>
    <submittedName>
        <fullName evidence="2">Uncharacterized protein</fullName>
    </submittedName>
</protein>
<reference evidence="3" key="1">
    <citation type="submission" date="2016-10" db="EMBL/GenBank/DDBJ databases">
        <authorList>
            <person name="Varghese N."/>
            <person name="Submissions S."/>
        </authorList>
    </citation>
    <scope>NUCLEOTIDE SEQUENCE [LARGE SCALE GENOMIC DNA]</scope>
    <source>
        <strain evidence="3">Nm76</strain>
    </source>
</reference>
<evidence type="ECO:0000313" key="4">
    <source>
        <dbReference type="Proteomes" id="UP000244128"/>
    </source>
</evidence>
<reference evidence="1 4" key="3">
    <citation type="submission" date="2018-04" db="EMBL/GenBank/DDBJ databases">
        <title>Active sludge and wastewater microbial communities from Klosterneuburg, Austria.</title>
        <authorList>
            <person name="Wagner M."/>
        </authorList>
    </citation>
    <scope>NUCLEOTIDE SEQUENCE [LARGE SCALE GENOMIC DNA]</scope>
    <source>
        <strain evidence="1 4">Nm49</strain>
    </source>
</reference>
<dbReference type="Proteomes" id="UP000198814">
    <property type="component" value="Unassembled WGS sequence"/>
</dbReference>
<sequence>MKQLTDYISDQRNEYDTEKYFLLHFKSLRSNFNVFSEDFTQHLNSMLNSCSQ</sequence>
<gene>
    <name evidence="1" type="ORF">C8R26_12537</name>
    <name evidence="2" type="ORF">SAMN05216333_11462</name>
</gene>
<evidence type="ECO:0000313" key="2">
    <source>
        <dbReference type="EMBL" id="SEO66306.1"/>
    </source>
</evidence>
<keyword evidence="3" id="KW-1185">Reference proteome</keyword>
<organism evidence="2 3">
    <name type="scientific">Nitrosomonas oligotropha</name>
    <dbReference type="NCBI Taxonomy" id="42354"/>
    <lineage>
        <taxon>Bacteria</taxon>
        <taxon>Pseudomonadati</taxon>
        <taxon>Pseudomonadota</taxon>
        <taxon>Betaproteobacteria</taxon>
        <taxon>Nitrosomonadales</taxon>
        <taxon>Nitrosomonadaceae</taxon>
        <taxon>Nitrosomonas</taxon>
    </lineage>
</organism>
<dbReference type="EMBL" id="FODO01000014">
    <property type="protein sequence ID" value="SEO66306.1"/>
    <property type="molecule type" value="Genomic_DNA"/>
</dbReference>
<dbReference type="Proteomes" id="UP000244128">
    <property type="component" value="Unassembled WGS sequence"/>
</dbReference>
<evidence type="ECO:0000313" key="3">
    <source>
        <dbReference type="Proteomes" id="UP000198814"/>
    </source>
</evidence>
<name>A0A1H8RIY3_9PROT</name>
<accession>A0A1H8RIY3</accession>
<proteinExistence type="predicted"/>